<dbReference type="RefSeq" id="WP_106605476.1">
    <property type="nucleotide sequence ID" value="NZ_PYGK01000018.1"/>
</dbReference>
<accession>A0A2P8FNX7</accession>
<keyword evidence="1" id="KW-0732">Signal</keyword>
<sequence>MKTFHWSLCVFLFLFIFTACKKEDKTSLAPTPKEDASLTYKSSDQIPNEIIPLLYQDLVKDKLYGQAENLKASYYNTLALRKDDHRDLLKTVETNLSSAKIPAIAAANLPTRPVPGIGGGVVLNGNWVTTSGTTSANVQALGIVSIDFNAMNGNPATGGAPDVANPSPAPAVGQFLGTTGQSKRLEAFSLPFIQFAAADNLGTTYYTGSFPFTYQAHVEGIGWQSYVSSSSFAGTIGQSRRIEAIKIYGPGLNNPNYTLTFNDSSPSTTAKLYIYYRVHADGLGWMNWVPENNMAGTTGQSRRLEAIQVRAYLVKV</sequence>
<evidence type="ECO:0000313" key="3">
    <source>
        <dbReference type="Proteomes" id="UP000240978"/>
    </source>
</evidence>
<gene>
    <name evidence="2" type="ORF">CLV42_11882</name>
</gene>
<organism evidence="2 3">
    <name type="scientific">Chitinophaga ginsengisoli</name>
    <dbReference type="NCBI Taxonomy" id="363837"/>
    <lineage>
        <taxon>Bacteria</taxon>
        <taxon>Pseudomonadati</taxon>
        <taxon>Bacteroidota</taxon>
        <taxon>Chitinophagia</taxon>
        <taxon>Chitinophagales</taxon>
        <taxon>Chitinophagaceae</taxon>
        <taxon>Chitinophaga</taxon>
    </lineage>
</organism>
<dbReference type="PROSITE" id="PS51257">
    <property type="entry name" value="PROKAR_LIPOPROTEIN"/>
    <property type="match status" value="1"/>
</dbReference>
<dbReference type="InterPro" id="IPR006637">
    <property type="entry name" value="ChW"/>
</dbReference>
<comment type="caution">
    <text evidence="2">The sequence shown here is derived from an EMBL/GenBank/DDBJ whole genome shotgun (WGS) entry which is preliminary data.</text>
</comment>
<feature type="signal peptide" evidence="1">
    <location>
        <begin position="1"/>
        <end position="21"/>
    </location>
</feature>
<dbReference type="OrthoDB" id="9763643at2"/>
<evidence type="ECO:0000256" key="1">
    <source>
        <dbReference type="SAM" id="SignalP"/>
    </source>
</evidence>
<proteinExistence type="predicted"/>
<reference evidence="2 3" key="1">
    <citation type="submission" date="2018-03" db="EMBL/GenBank/DDBJ databases">
        <title>Genomic Encyclopedia of Archaeal and Bacterial Type Strains, Phase II (KMG-II): from individual species to whole genera.</title>
        <authorList>
            <person name="Goeker M."/>
        </authorList>
    </citation>
    <scope>NUCLEOTIDE SEQUENCE [LARGE SCALE GENOMIC DNA]</scope>
    <source>
        <strain evidence="2 3">DSM 18107</strain>
    </source>
</reference>
<evidence type="ECO:0000313" key="2">
    <source>
        <dbReference type="EMBL" id="PSL23365.1"/>
    </source>
</evidence>
<dbReference type="Proteomes" id="UP000240978">
    <property type="component" value="Unassembled WGS sequence"/>
</dbReference>
<dbReference type="SMART" id="SM00728">
    <property type="entry name" value="ChW"/>
    <property type="match status" value="2"/>
</dbReference>
<dbReference type="EMBL" id="PYGK01000018">
    <property type="protein sequence ID" value="PSL23365.1"/>
    <property type="molecule type" value="Genomic_DNA"/>
</dbReference>
<name>A0A2P8FNX7_9BACT</name>
<dbReference type="AlphaFoldDB" id="A0A2P8FNX7"/>
<feature type="chain" id="PRO_5015169213" evidence="1">
    <location>
        <begin position="22"/>
        <end position="316"/>
    </location>
</feature>
<dbReference type="Pfam" id="PF07538">
    <property type="entry name" value="ChW"/>
    <property type="match status" value="2"/>
</dbReference>
<keyword evidence="3" id="KW-1185">Reference proteome</keyword>
<protein>
    <submittedName>
        <fullName evidence="2">Hydrophobic W protein</fullName>
    </submittedName>
</protein>